<evidence type="ECO:0000313" key="9">
    <source>
        <dbReference type="Proteomes" id="UP000231644"/>
    </source>
</evidence>
<sequence>MKKENGESLNIVDENIDALKAILPDAFTEDGIDFDVLRQLLGDKIADGEEKYGLTWHGKKKARQIALAPSSGTLRPSPEESTNWSNTQNLFIEGDNLEVLKLLQRSYANAVKMIYIDPPYNTGGDLIYPDKFQDNLDTYLRYTGQKGEDSLAITSNPEASGRFHTNWLNMIYPRICVSRNLLSSDGVIFVSIDDGELQNLRMIMDEVFGEENFIACFVWKSRQNKDNRTTTGASIDHEYVLCYGNHIRGDKRDYSQYANPDGDPRGDWVSANMVGIATADRRPNLHYDLVNPATDINYGCPTMGWRYDRNTMGRLIEEDRILWPTDDSGRPRRKAFLSELDSEFTGFSTIIGKDIYTRHGTANIDELFDARIFTFPKPVELLTSLIEQGSGDGDIVLDFFAGSGSTAHSVLKCNATNNEHRRFIMVQLPEPLDQTNRDQKTASDFCATLGKPRNIAELSKERIRRAATKIKEGNPDFDGDLGFKVFKLDSSNIRAWNPDASDLEQTLLDHAEHLVEGRSEQDVLYELLLKRGVDLTVPIEEKEIAGKTVYSIGYGVLFACLDETIDKAEIEALAKGITDWHNELEPAADTQVVFRDSAFADDIAKTNMTAILEQNGIAHVRSL</sequence>
<comment type="catalytic activity">
    <reaction evidence="6">
        <text>a 2'-deoxyadenosine in DNA + S-adenosyl-L-methionine = an N(6)-methyl-2'-deoxyadenosine in DNA + S-adenosyl-L-homocysteine + H(+)</text>
        <dbReference type="Rhea" id="RHEA:15197"/>
        <dbReference type="Rhea" id="RHEA-COMP:12418"/>
        <dbReference type="Rhea" id="RHEA-COMP:12419"/>
        <dbReference type="ChEBI" id="CHEBI:15378"/>
        <dbReference type="ChEBI" id="CHEBI:57856"/>
        <dbReference type="ChEBI" id="CHEBI:59789"/>
        <dbReference type="ChEBI" id="CHEBI:90615"/>
        <dbReference type="ChEBI" id="CHEBI:90616"/>
        <dbReference type="EC" id="2.1.1.72"/>
    </reaction>
</comment>
<dbReference type="PRINTS" id="PR00506">
    <property type="entry name" value="D21N6MTFRASE"/>
</dbReference>
<dbReference type="GO" id="GO:0008170">
    <property type="term" value="F:N-methyltransferase activity"/>
    <property type="evidence" value="ECO:0007669"/>
    <property type="project" value="InterPro"/>
</dbReference>
<dbReference type="InterPro" id="IPR002941">
    <property type="entry name" value="DNA_methylase_N4/N6"/>
</dbReference>
<keyword evidence="9" id="KW-1185">Reference proteome</keyword>
<accession>A0A1I1LV90</accession>
<dbReference type="InterPro" id="IPR002295">
    <property type="entry name" value="N4/N6-MTase_EcoPI_Mod-like"/>
</dbReference>
<dbReference type="Pfam" id="PF01555">
    <property type="entry name" value="N6_N4_Mtase"/>
    <property type="match status" value="1"/>
</dbReference>
<evidence type="ECO:0000256" key="2">
    <source>
        <dbReference type="ARBA" id="ARBA00011900"/>
    </source>
</evidence>
<dbReference type="Gene3D" id="3.40.50.150">
    <property type="entry name" value="Vaccinia Virus protein VP39"/>
    <property type="match status" value="1"/>
</dbReference>
<dbReference type="PIRSF" id="PIRSF015855">
    <property type="entry name" value="TypeIII_Mtase_mKpnI"/>
    <property type="match status" value="1"/>
</dbReference>
<organism evidence="8 9">
    <name type="scientific">Pseudooceanicola nitratireducens</name>
    <dbReference type="NCBI Taxonomy" id="517719"/>
    <lineage>
        <taxon>Bacteria</taxon>
        <taxon>Pseudomonadati</taxon>
        <taxon>Pseudomonadota</taxon>
        <taxon>Alphaproteobacteria</taxon>
        <taxon>Rhodobacterales</taxon>
        <taxon>Paracoccaceae</taxon>
        <taxon>Pseudooceanicola</taxon>
    </lineage>
</organism>
<comment type="similarity">
    <text evidence="1">Belongs to the N(4)/N(6)-methyltransferase family.</text>
</comment>
<name>A0A1I1LV90_9RHOB</name>
<gene>
    <name evidence="8" type="ORF">SAMN05421762_2117</name>
</gene>
<dbReference type="PROSITE" id="PS00092">
    <property type="entry name" value="N6_MTASE"/>
    <property type="match status" value="1"/>
</dbReference>
<evidence type="ECO:0000256" key="3">
    <source>
        <dbReference type="ARBA" id="ARBA00022603"/>
    </source>
</evidence>
<evidence type="ECO:0000256" key="1">
    <source>
        <dbReference type="ARBA" id="ARBA00006594"/>
    </source>
</evidence>
<dbReference type="GO" id="GO:0009007">
    <property type="term" value="F:site-specific DNA-methyltransferase (adenine-specific) activity"/>
    <property type="evidence" value="ECO:0007669"/>
    <property type="project" value="UniProtKB-EC"/>
</dbReference>
<dbReference type="Proteomes" id="UP000231644">
    <property type="component" value="Unassembled WGS sequence"/>
</dbReference>
<dbReference type="SUPFAM" id="SSF53335">
    <property type="entry name" value="S-adenosyl-L-methionine-dependent methyltransferases"/>
    <property type="match status" value="1"/>
</dbReference>
<feature type="domain" description="DNA methylase N-4/N-6" evidence="7">
    <location>
        <begin position="111"/>
        <end position="414"/>
    </location>
</feature>
<keyword evidence="4 8" id="KW-0808">Transferase</keyword>
<evidence type="ECO:0000259" key="7">
    <source>
        <dbReference type="Pfam" id="PF01555"/>
    </source>
</evidence>
<protein>
    <recommendedName>
        <fullName evidence="2">site-specific DNA-methyltransferase (adenine-specific)</fullName>
        <ecNumber evidence="2">2.1.1.72</ecNumber>
    </recommendedName>
</protein>
<dbReference type="EC" id="2.1.1.72" evidence="2"/>
<reference evidence="8 9" key="1">
    <citation type="submission" date="2016-10" db="EMBL/GenBank/DDBJ databases">
        <authorList>
            <person name="de Groot N.N."/>
        </authorList>
    </citation>
    <scope>NUCLEOTIDE SEQUENCE [LARGE SCALE GENOMIC DNA]</scope>
    <source>
        <strain evidence="8 9">DSM 29619</strain>
    </source>
</reference>
<dbReference type="AlphaFoldDB" id="A0A1I1LV90"/>
<dbReference type="InterPro" id="IPR002052">
    <property type="entry name" value="DNA_methylase_N6_adenine_CS"/>
</dbReference>
<proteinExistence type="inferred from homology"/>
<dbReference type="GO" id="GO:0032259">
    <property type="term" value="P:methylation"/>
    <property type="evidence" value="ECO:0007669"/>
    <property type="project" value="UniProtKB-KW"/>
</dbReference>
<keyword evidence="3 8" id="KW-0489">Methyltransferase</keyword>
<dbReference type="STRING" id="517719.SAMN05421762_2117"/>
<dbReference type="InterPro" id="IPR029063">
    <property type="entry name" value="SAM-dependent_MTases_sf"/>
</dbReference>
<evidence type="ECO:0000256" key="5">
    <source>
        <dbReference type="ARBA" id="ARBA00022691"/>
    </source>
</evidence>
<dbReference type="GO" id="GO:0003677">
    <property type="term" value="F:DNA binding"/>
    <property type="evidence" value="ECO:0007669"/>
    <property type="project" value="InterPro"/>
</dbReference>
<evidence type="ECO:0000256" key="6">
    <source>
        <dbReference type="ARBA" id="ARBA00047942"/>
    </source>
</evidence>
<keyword evidence="5" id="KW-0949">S-adenosyl-L-methionine</keyword>
<evidence type="ECO:0000313" key="8">
    <source>
        <dbReference type="EMBL" id="SFC76392.1"/>
    </source>
</evidence>
<evidence type="ECO:0000256" key="4">
    <source>
        <dbReference type="ARBA" id="ARBA00022679"/>
    </source>
</evidence>
<dbReference type="EMBL" id="FOLX01000001">
    <property type="protein sequence ID" value="SFC76392.1"/>
    <property type="molecule type" value="Genomic_DNA"/>
</dbReference>